<evidence type="ECO:0000256" key="5">
    <source>
        <dbReference type="ARBA" id="ARBA00023295"/>
    </source>
</evidence>
<dbReference type="EMBL" id="BDRX01000173">
    <property type="protein sequence ID" value="GBF99787.1"/>
    <property type="molecule type" value="Genomic_DNA"/>
</dbReference>
<evidence type="ECO:0000313" key="6">
    <source>
        <dbReference type="EMBL" id="GBF99787.1"/>
    </source>
</evidence>
<evidence type="ECO:0000256" key="1">
    <source>
        <dbReference type="ARBA" id="ARBA00022723"/>
    </source>
</evidence>
<dbReference type="GO" id="GO:0005737">
    <property type="term" value="C:cytoplasm"/>
    <property type="evidence" value="ECO:0007669"/>
    <property type="project" value="TreeGrafter"/>
</dbReference>
<reference evidence="6 7" key="1">
    <citation type="journal article" date="2018" name="Sci. Rep.">
        <title>Raphidocelis subcapitata (=Pseudokirchneriella subcapitata) provides an insight into genome evolution and environmental adaptations in the Sphaeropleales.</title>
        <authorList>
            <person name="Suzuki S."/>
            <person name="Yamaguchi H."/>
            <person name="Nakajima N."/>
            <person name="Kawachi M."/>
        </authorList>
    </citation>
    <scope>NUCLEOTIDE SEQUENCE [LARGE SCALE GENOMIC DNA]</scope>
    <source>
        <strain evidence="6 7">NIES-35</strain>
    </source>
</reference>
<dbReference type="Pfam" id="PF04227">
    <property type="entry name" value="Indigoidine_A"/>
    <property type="match status" value="1"/>
</dbReference>
<dbReference type="OrthoDB" id="198885at2759"/>
<dbReference type="SUPFAM" id="SSF110581">
    <property type="entry name" value="Indigoidine synthase A-like"/>
    <property type="match status" value="1"/>
</dbReference>
<proteinExistence type="inferred from homology"/>
<dbReference type="STRING" id="307507.A0A2V0PQK0"/>
<dbReference type="GO" id="GO:0016798">
    <property type="term" value="F:hydrolase activity, acting on glycosyl bonds"/>
    <property type="evidence" value="ECO:0007669"/>
    <property type="project" value="UniProtKB-KW"/>
</dbReference>
<name>A0A2V0PQK0_9CHLO</name>
<dbReference type="PANTHER" id="PTHR42909">
    <property type="entry name" value="ZGC:136858"/>
    <property type="match status" value="1"/>
</dbReference>
<keyword evidence="3" id="KW-0464">Manganese</keyword>
<dbReference type="GO" id="GO:0046872">
    <property type="term" value="F:metal ion binding"/>
    <property type="evidence" value="ECO:0007669"/>
    <property type="project" value="UniProtKB-KW"/>
</dbReference>
<evidence type="ECO:0000256" key="3">
    <source>
        <dbReference type="ARBA" id="ARBA00023211"/>
    </source>
</evidence>
<comment type="caution">
    <text evidence="6">The sequence shown here is derived from an EMBL/GenBank/DDBJ whole genome shotgun (WGS) entry which is preliminary data.</text>
</comment>
<organism evidence="6 7">
    <name type="scientific">Raphidocelis subcapitata</name>
    <dbReference type="NCBI Taxonomy" id="307507"/>
    <lineage>
        <taxon>Eukaryota</taxon>
        <taxon>Viridiplantae</taxon>
        <taxon>Chlorophyta</taxon>
        <taxon>core chlorophytes</taxon>
        <taxon>Chlorophyceae</taxon>
        <taxon>CS clade</taxon>
        <taxon>Sphaeropleales</taxon>
        <taxon>Selenastraceae</taxon>
        <taxon>Raphidocelis</taxon>
    </lineage>
</organism>
<protein>
    <recommendedName>
        <fullName evidence="8">Pseudouridine-5'-phosphate glycosidase</fullName>
    </recommendedName>
</protein>
<keyword evidence="7" id="KW-1185">Reference proteome</keyword>
<sequence length="372" mass="37821">MSAGGAAGRLATLAKHFLSPSSSCDHCSSCSAGGGASQARAARRERRKQRALLLASEQGSSVMFPGLTVAPEVAAALREGRAVVALESTIISHGMPYPQNLETALEVEARVRAGGAVPATIAIIGGRCCVGLSKEQIERIARGGSAVQKVSRRDLPLAVASGADGATTVSATMLLAARAGIRVFVTGGIGGVHRGGESSMDVSADLTELGRTPVAVICAGAKSVLDIPRTLEYLETQGVPVAAFGADELPAFFTRHSGCKAPCRVDTPREAAALFKASLDLRLGCGAVVAVPIPAEHEAAGREVEAAIAEALREAERRGIRGAAVTPFLLERIRSTTGGKSLDANVALVKHNAGVGAAIAAELAALEAAGAK</sequence>
<dbReference type="InterPro" id="IPR007342">
    <property type="entry name" value="PsuG"/>
</dbReference>
<dbReference type="FunCoup" id="A0A2V0PQK0">
    <property type="interactions" value="471"/>
</dbReference>
<keyword evidence="4" id="KW-0456">Lyase</keyword>
<evidence type="ECO:0000256" key="4">
    <source>
        <dbReference type="ARBA" id="ARBA00023239"/>
    </source>
</evidence>
<evidence type="ECO:0008006" key="8">
    <source>
        <dbReference type="Google" id="ProtNLM"/>
    </source>
</evidence>
<evidence type="ECO:0000313" key="7">
    <source>
        <dbReference type="Proteomes" id="UP000247498"/>
    </source>
</evidence>
<dbReference type="PANTHER" id="PTHR42909:SF1">
    <property type="entry name" value="CARBOHYDRATE KINASE PFKB DOMAIN-CONTAINING PROTEIN"/>
    <property type="match status" value="1"/>
</dbReference>
<keyword evidence="2" id="KW-0378">Hydrolase</keyword>
<dbReference type="GO" id="GO:0004730">
    <property type="term" value="F:pseudouridylate synthase activity"/>
    <property type="evidence" value="ECO:0007669"/>
    <property type="project" value="InterPro"/>
</dbReference>
<accession>A0A2V0PQK0</accession>
<dbReference type="HAMAP" id="MF_01876">
    <property type="entry name" value="PsiMP_glycosidase"/>
    <property type="match status" value="1"/>
</dbReference>
<dbReference type="AlphaFoldDB" id="A0A2V0PQK0"/>
<keyword evidence="1" id="KW-0479">Metal-binding</keyword>
<evidence type="ECO:0000256" key="2">
    <source>
        <dbReference type="ARBA" id="ARBA00022801"/>
    </source>
</evidence>
<gene>
    <name evidence="6" type="ORF">Rsub_12227</name>
</gene>
<keyword evidence="5" id="KW-0326">Glycosidase</keyword>
<dbReference type="Gene3D" id="3.40.1790.10">
    <property type="entry name" value="Indigoidine synthase domain"/>
    <property type="match status" value="1"/>
</dbReference>
<dbReference type="InterPro" id="IPR022830">
    <property type="entry name" value="Indigdn_synthA-like"/>
</dbReference>
<dbReference type="InParanoid" id="A0A2V0PQK0"/>
<dbReference type="Proteomes" id="UP000247498">
    <property type="component" value="Unassembled WGS sequence"/>
</dbReference>